<dbReference type="SUPFAM" id="SSF56300">
    <property type="entry name" value="Metallo-dependent phosphatases"/>
    <property type="match status" value="1"/>
</dbReference>
<feature type="domain" description="Calcineurin-like phosphoesterase" evidence="8">
    <location>
        <begin position="21"/>
        <end position="253"/>
    </location>
</feature>
<dbReference type="GO" id="GO:0006260">
    <property type="term" value="P:DNA replication"/>
    <property type="evidence" value="ECO:0007669"/>
    <property type="project" value="UniProtKB-KW"/>
</dbReference>
<feature type="domain" description="Nuclease SbcCD subunit D C-terminal" evidence="9">
    <location>
        <begin position="315"/>
        <end position="399"/>
    </location>
</feature>
<dbReference type="NCBIfam" id="TIGR00619">
    <property type="entry name" value="sbcd"/>
    <property type="match status" value="1"/>
</dbReference>
<keyword evidence="6 7" id="KW-0269">Exonuclease</keyword>
<dbReference type="Pfam" id="PF12320">
    <property type="entry name" value="SbcD_C"/>
    <property type="match status" value="1"/>
</dbReference>
<evidence type="ECO:0000313" key="10">
    <source>
        <dbReference type="EMBL" id="CEP26673.1"/>
    </source>
</evidence>
<name>A0A0B7P068_PROFF</name>
<dbReference type="InterPro" id="IPR041796">
    <property type="entry name" value="Mre11_N"/>
</dbReference>
<comment type="function">
    <text evidence="7">SbcCD cleaves DNA hairpin structures. These structures can inhibit DNA replication and are intermediates in certain DNA recombination reactions. The complex acts as a 3'-&gt;5' double strand exonuclease that can open hairpins. It also has a 5' single-strand endonuclease activity.</text>
</comment>
<evidence type="ECO:0000256" key="5">
    <source>
        <dbReference type="ARBA" id="ARBA00022801"/>
    </source>
</evidence>
<evidence type="ECO:0000256" key="4">
    <source>
        <dbReference type="ARBA" id="ARBA00022722"/>
    </source>
</evidence>
<reference evidence="10" key="1">
    <citation type="submission" date="2014-08" db="EMBL/GenBank/DDBJ databases">
        <authorList>
            <person name="Falentin Helene"/>
        </authorList>
    </citation>
    <scope>NUCLEOTIDE SEQUENCE</scope>
</reference>
<dbReference type="InterPro" id="IPR029052">
    <property type="entry name" value="Metallo-depent_PP-like"/>
</dbReference>
<dbReference type="InterPro" id="IPR026843">
    <property type="entry name" value="SbcD_C"/>
</dbReference>
<keyword evidence="4 7" id="KW-0540">Nuclease</keyword>
<dbReference type="GO" id="GO:0006310">
    <property type="term" value="P:DNA recombination"/>
    <property type="evidence" value="ECO:0007669"/>
    <property type="project" value="UniProtKB-KW"/>
</dbReference>
<dbReference type="Gene3D" id="3.60.21.10">
    <property type="match status" value="1"/>
</dbReference>
<keyword evidence="7" id="KW-0235">DNA replication</keyword>
<keyword evidence="5 7" id="KW-0378">Hydrolase</keyword>
<evidence type="ECO:0000256" key="6">
    <source>
        <dbReference type="ARBA" id="ARBA00022839"/>
    </source>
</evidence>
<dbReference type="GO" id="GO:0008408">
    <property type="term" value="F:3'-5' exonuclease activity"/>
    <property type="evidence" value="ECO:0007669"/>
    <property type="project" value="InterPro"/>
</dbReference>
<dbReference type="Pfam" id="PF00149">
    <property type="entry name" value="Metallophos"/>
    <property type="match status" value="1"/>
</dbReference>
<proteinExistence type="inferred from homology"/>
<evidence type="ECO:0000256" key="3">
    <source>
        <dbReference type="ARBA" id="ARBA00013365"/>
    </source>
</evidence>
<gene>
    <name evidence="7 10" type="primary">sbcD</name>
    <name evidence="10" type="ORF">PFCIRM138_09210</name>
</gene>
<dbReference type="PANTHER" id="PTHR30337">
    <property type="entry name" value="COMPONENT OF ATP-DEPENDENT DSDNA EXONUCLEASE"/>
    <property type="match status" value="1"/>
</dbReference>
<dbReference type="InterPro" id="IPR004843">
    <property type="entry name" value="Calcineurin-like_PHP"/>
</dbReference>
<evidence type="ECO:0000259" key="9">
    <source>
        <dbReference type="Pfam" id="PF12320"/>
    </source>
</evidence>
<dbReference type="GO" id="GO:0004519">
    <property type="term" value="F:endonuclease activity"/>
    <property type="evidence" value="ECO:0007669"/>
    <property type="project" value="UniProtKB-KW"/>
</dbReference>
<dbReference type="InterPro" id="IPR050535">
    <property type="entry name" value="DNA_Repair-Maintenance_Comp"/>
</dbReference>
<dbReference type="EMBL" id="LM676418">
    <property type="protein sequence ID" value="CEP26673.1"/>
    <property type="molecule type" value="Genomic_DNA"/>
</dbReference>
<accession>A0A0B7P068</accession>
<comment type="subunit">
    <text evidence="2 7">Heterodimer of SbcC and SbcD.</text>
</comment>
<protein>
    <recommendedName>
        <fullName evidence="3 7">Nuclease SbcCD subunit D</fullName>
    </recommendedName>
</protein>
<evidence type="ECO:0000259" key="8">
    <source>
        <dbReference type="Pfam" id="PF00149"/>
    </source>
</evidence>
<sequence>MRAKASRMPAMSDPASNLVAMRILHTSDWHLGRTLRGVDLSDAHAAFLDQLVAVARSERADAVLVSGDVFDRALPPLDAVNMLNDALARLTEVAPVVLIPGNHDSPQRLGLNAKLLRDQLHIRATLADIAHPVVLPDSTGHDGLVVYAILYLDPDMTRDRLGELAGVDGDGRIARSHEAVVGAALSMVHRDLARRRAANGTRIPAAVMAHAFVTGAQPSDSERDLRIGGVDSVPAALFADVGADYVALGHLHGAQAVAGSRDPASDHDEGAVMRYAGSPLAFSFSEQHQHKSTALVTFDEAGPVASVELIPTPVPRRLSDVRGSLQQVLGEDFAAQRDDWTRVVVTGEDRPADLSRTVKKAFPHALEIRFESTLREREVRATVSAQADPLDVVGQFVADVSNRRPDAAELTVLRTALERATKQGER</sequence>
<dbReference type="CDD" id="cd00840">
    <property type="entry name" value="MPP_Mre11_N"/>
    <property type="match status" value="1"/>
</dbReference>
<organism evidence="10">
    <name type="scientific">Propionibacterium freudenreichii subsp. freudenreichii</name>
    <dbReference type="NCBI Taxonomy" id="66712"/>
    <lineage>
        <taxon>Bacteria</taxon>
        <taxon>Bacillati</taxon>
        <taxon>Actinomycetota</taxon>
        <taxon>Actinomycetes</taxon>
        <taxon>Propionibacteriales</taxon>
        <taxon>Propionibacteriaceae</taxon>
        <taxon>Propionibacterium</taxon>
    </lineage>
</organism>
<dbReference type="InterPro" id="IPR004593">
    <property type="entry name" value="SbcD"/>
</dbReference>
<evidence type="ECO:0000256" key="7">
    <source>
        <dbReference type="RuleBase" id="RU363069"/>
    </source>
</evidence>
<keyword evidence="7" id="KW-0255">Endonuclease</keyword>
<keyword evidence="7" id="KW-0233">DNA recombination</keyword>
<dbReference type="AlphaFoldDB" id="A0A0B7P068"/>
<evidence type="ECO:0000256" key="1">
    <source>
        <dbReference type="ARBA" id="ARBA00010555"/>
    </source>
</evidence>
<comment type="similarity">
    <text evidence="1 7">Belongs to the SbcD family.</text>
</comment>
<evidence type="ECO:0000256" key="2">
    <source>
        <dbReference type="ARBA" id="ARBA00011322"/>
    </source>
</evidence>
<dbReference type="PANTHER" id="PTHR30337:SF0">
    <property type="entry name" value="NUCLEASE SBCCD SUBUNIT D"/>
    <property type="match status" value="1"/>
</dbReference>